<name>A0ABQ4V6B6_9HYPH</name>
<reference evidence="1" key="2">
    <citation type="submission" date="2021-08" db="EMBL/GenBank/DDBJ databases">
        <authorList>
            <person name="Tani A."/>
            <person name="Ola A."/>
            <person name="Ogura Y."/>
            <person name="Katsura K."/>
            <person name="Hayashi T."/>
        </authorList>
    </citation>
    <scope>NUCLEOTIDE SEQUENCE</scope>
    <source>
        <strain evidence="1">DSM 14458</strain>
    </source>
</reference>
<sequence length="251" mass="27076">MDVLSSAPVTLWVDFQAPQGLVIPDVGSVSYALYDGGGVPLIVHEALTPEAEATGVSIPVQPIHNVLAPDRSFERRIAVVNWTAEGRTFSARTGYRVTELPLHSVTPEHVRNYLGINEDELRDSEVDLFSAYLNLEAALGRELFEAALTAGTLLELRAERAIVLTAATQLFPSLRFRIAQAKTDGTLKFERLKDASAFAELVQATQDELLGIVQQMTGDRTAAEVVPILLQVTTITVDPITGSAPATRVGG</sequence>
<organism evidence="1 2">
    <name type="scientific">Methylorubrum suomiense</name>
    <dbReference type="NCBI Taxonomy" id="144191"/>
    <lineage>
        <taxon>Bacteria</taxon>
        <taxon>Pseudomonadati</taxon>
        <taxon>Pseudomonadota</taxon>
        <taxon>Alphaproteobacteria</taxon>
        <taxon>Hyphomicrobiales</taxon>
        <taxon>Methylobacteriaceae</taxon>
        <taxon>Methylorubrum</taxon>
    </lineage>
</organism>
<keyword evidence="2" id="KW-1185">Reference proteome</keyword>
<dbReference type="Proteomes" id="UP001055093">
    <property type="component" value="Unassembled WGS sequence"/>
</dbReference>
<reference evidence="1" key="1">
    <citation type="journal article" date="2021" name="Front. Microbiol.">
        <title>Comprehensive Comparative Genomics and Phenotyping of Methylobacterium Species.</title>
        <authorList>
            <person name="Alessa O."/>
            <person name="Ogura Y."/>
            <person name="Fujitani Y."/>
            <person name="Takami H."/>
            <person name="Hayashi T."/>
            <person name="Sahin N."/>
            <person name="Tani A."/>
        </authorList>
    </citation>
    <scope>NUCLEOTIDE SEQUENCE</scope>
    <source>
        <strain evidence="1">DSM 14458</strain>
    </source>
</reference>
<accession>A0ABQ4V6B6</accession>
<evidence type="ECO:0000313" key="1">
    <source>
        <dbReference type="EMBL" id="GJE78082.1"/>
    </source>
</evidence>
<proteinExistence type="predicted"/>
<protein>
    <submittedName>
        <fullName evidence="1">Uncharacterized protein</fullName>
    </submittedName>
</protein>
<dbReference type="RefSeq" id="WP_238308665.1">
    <property type="nucleotide sequence ID" value="NZ_BPRE01000020.1"/>
</dbReference>
<gene>
    <name evidence="1" type="ORF">BGCPKDLD_4693</name>
</gene>
<dbReference type="EMBL" id="BPRE01000020">
    <property type="protein sequence ID" value="GJE78082.1"/>
    <property type="molecule type" value="Genomic_DNA"/>
</dbReference>
<comment type="caution">
    <text evidence="1">The sequence shown here is derived from an EMBL/GenBank/DDBJ whole genome shotgun (WGS) entry which is preliminary data.</text>
</comment>
<evidence type="ECO:0000313" key="2">
    <source>
        <dbReference type="Proteomes" id="UP001055093"/>
    </source>
</evidence>